<dbReference type="EMBL" id="NIHT01000001">
    <property type="protein sequence ID" value="PLT77744.1"/>
    <property type="molecule type" value="Genomic_DNA"/>
</dbReference>
<dbReference type="Pfam" id="PF05979">
    <property type="entry name" value="DUF896"/>
    <property type="match status" value="1"/>
</dbReference>
<sequence>MEKEFLGKDKIMDEQKVKRINELYRKSKAEGLTDAEKKEQKILRQEYIDAFKRNLRSQLNNIDVEEKDGTIVNLGEKFGNKAGH</sequence>
<dbReference type="Proteomes" id="UP000235093">
    <property type="component" value="Unassembled WGS sequence"/>
</dbReference>
<evidence type="ECO:0000313" key="13">
    <source>
        <dbReference type="EMBL" id="RHD08388.1"/>
    </source>
</evidence>
<comment type="caution">
    <text evidence="10">The sequence shown here is derived from an EMBL/GenBank/DDBJ whole genome shotgun (WGS) entry which is preliminary data.</text>
</comment>
<dbReference type="EMBL" id="QRIS01000002">
    <property type="protein sequence ID" value="RHG88313.1"/>
    <property type="molecule type" value="Genomic_DNA"/>
</dbReference>
<evidence type="ECO:0000313" key="6">
    <source>
        <dbReference type="EMBL" id="PLT57264.1"/>
    </source>
</evidence>
<evidence type="ECO:0000313" key="16">
    <source>
        <dbReference type="EMBL" id="RHJ16263.1"/>
    </source>
</evidence>
<evidence type="ECO:0000313" key="9">
    <source>
        <dbReference type="EMBL" id="PLT89503.1"/>
    </source>
</evidence>
<evidence type="ECO:0000256" key="2">
    <source>
        <dbReference type="HAMAP-Rule" id="MF_01103"/>
    </source>
</evidence>
<evidence type="ECO:0000313" key="5">
    <source>
        <dbReference type="EMBL" id="NSI64621.1"/>
    </source>
</evidence>
<dbReference type="Proteomes" id="UP000234840">
    <property type="component" value="Unassembled WGS sequence"/>
</dbReference>
<evidence type="ECO:0000313" key="15">
    <source>
        <dbReference type="EMBL" id="RHG88313.1"/>
    </source>
</evidence>
<dbReference type="Proteomes" id="UP000234891">
    <property type="component" value="Unassembled WGS sequence"/>
</dbReference>
<dbReference type="SUPFAM" id="SSF158221">
    <property type="entry name" value="YnzC-like"/>
    <property type="match status" value="1"/>
</dbReference>
<dbReference type="Proteomes" id="UP000285610">
    <property type="component" value="Unassembled WGS sequence"/>
</dbReference>
<dbReference type="EMBL" id="JAAIRY010000005">
    <property type="protein sequence ID" value="NSI64621.1"/>
    <property type="molecule type" value="Genomic_DNA"/>
</dbReference>
<dbReference type="EMBL" id="JAAIRM010000002">
    <property type="protein sequence ID" value="NSI18047.1"/>
    <property type="molecule type" value="Genomic_DNA"/>
</dbReference>
<dbReference type="EMBL" id="JAAIRV010000001">
    <property type="protein sequence ID" value="NSI56875.1"/>
    <property type="molecule type" value="Genomic_DNA"/>
</dbReference>
<evidence type="ECO:0000313" key="10">
    <source>
        <dbReference type="EMBL" id="RGM23978.1"/>
    </source>
</evidence>
<evidence type="ECO:0000313" key="8">
    <source>
        <dbReference type="EMBL" id="PLT77744.1"/>
    </source>
</evidence>
<comment type="subcellular location">
    <subcellularLocation>
        <location evidence="2">Cytoplasm</location>
    </subcellularLocation>
</comment>
<dbReference type="Proteomes" id="UP001296580">
    <property type="component" value="Unassembled WGS sequence"/>
</dbReference>
<organism evidence="10 22">
    <name type="scientific">Mediterraneibacter gnavus</name>
    <name type="common">Ruminococcus gnavus</name>
    <dbReference type="NCBI Taxonomy" id="33038"/>
    <lineage>
        <taxon>Bacteria</taxon>
        <taxon>Bacillati</taxon>
        <taxon>Bacillota</taxon>
        <taxon>Clostridia</taxon>
        <taxon>Lachnospirales</taxon>
        <taxon>Lachnospiraceae</taxon>
        <taxon>Mediterraneibacter</taxon>
    </lineage>
</organism>
<dbReference type="Gene3D" id="1.10.287.540">
    <property type="entry name" value="Helix hairpin bin"/>
    <property type="match status" value="1"/>
</dbReference>
<dbReference type="EMBL" id="NIHS01000003">
    <property type="protein sequence ID" value="PLT74512.1"/>
    <property type="molecule type" value="Genomic_DNA"/>
</dbReference>
<accession>A0A2N5NVR9</accession>
<gene>
    <name evidence="6" type="ORF">CDL18_03480</name>
    <name evidence="9" type="ORF">CDL20_00500</name>
    <name evidence="8" type="ORF">CDL23_01185</name>
    <name evidence="7" type="ORF">CDL26_02885</name>
    <name evidence="16" type="ORF">DW142_01175</name>
    <name evidence="15" type="ORF">DW243_01570</name>
    <name evidence="14" type="ORF">DW270_02565</name>
    <name evidence="13" type="ORF">DW812_03455</name>
    <name evidence="12" type="ORF">DWX36_08995</name>
    <name evidence="11" type="ORF">DWY88_02735</name>
    <name evidence="17" type="ORF">DWZ50_05145</name>
    <name evidence="10" type="ORF">DXC31_05185</name>
    <name evidence="3" type="ORF">G4958_01490</name>
    <name evidence="5" type="ORF">G4981_04935</name>
    <name evidence="4" type="ORF">G4993_00435</name>
</gene>
<dbReference type="Proteomes" id="UP000260808">
    <property type="component" value="Unassembled WGS sequence"/>
</dbReference>
<evidence type="ECO:0000313" key="19">
    <source>
        <dbReference type="Proteomes" id="UP000234849"/>
    </source>
</evidence>
<evidence type="ECO:0000313" key="18">
    <source>
        <dbReference type="Proteomes" id="UP000234840"/>
    </source>
</evidence>
<dbReference type="InterPro" id="IPR009242">
    <property type="entry name" value="DUF896"/>
</dbReference>
<dbReference type="HAMAP" id="MF_01103">
    <property type="entry name" value="UPF0291"/>
    <property type="match status" value="1"/>
</dbReference>
<comment type="similarity">
    <text evidence="2">Belongs to the UPF0291 family.</text>
</comment>
<dbReference type="AlphaFoldDB" id="A0A2N5NVR9"/>
<dbReference type="Proteomes" id="UP000284472">
    <property type="component" value="Unassembled WGS sequence"/>
</dbReference>
<dbReference type="EMBL" id="QSSX01000009">
    <property type="protein sequence ID" value="RGM23978.1"/>
    <property type="molecule type" value="Genomic_DNA"/>
</dbReference>
<dbReference type="Proteomes" id="UP001296581">
    <property type="component" value="Unassembled WGS sequence"/>
</dbReference>
<dbReference type="STRING" id="33038.GCA_900067245_00154"/>
<evidence type="ECO:0000313" key="17">
    <source>
        <dbReference type="EMBL" id="RHM79079.1"/>
    </source>
</evidence>
<reference evidence="18 19" key="1">
    <citation type="journal article" date="2017" name="Genome Med.">
        <title>A novel Ruminococcus gnavus clade enriched in inflammatory bowel disease patients.</title>
        <authorList>
            <person name="Hall A.B."/>
            <person name="Yassour M."/>
            <person name="Sauk J."/>
            <person name="Garner A."/>
            <person name="Jiang X."/>
            <person name="Arthur T."/>
            <person name="Lagoudas G.K."/>
            <person name="Vatanen T."/>
            <person name="Fornelos N."/>
            <person name="Wilson R."/>
            <person name="Bertha M."/>
            <person name="Cohen M."/>
            <person name="Garber J."/>
            <person name="Khalili H."/>
            <person name="Gevers D."/>
            <person name="Ananthakrishnan A.N."/>
            <person name="Kugathasan S."/>
            <person name="Lander E.S."/>
            <person name="Blainey P."/>
            <person name="Vlamakis H."/>
            <person name="Xavier R.J."/>
            <person name="Huttenhower C."/>
        </authorList>
    </citation>
    <scope>NUCLEOTIDE SEQUENCE [LARGE SCALE GENOMIC DNA]</scope>
    <source>
        <strain evidence="6 19">RJX1118</strain>
        <strain evidence="7 20">RJX1124</strain>
        <strain evidence="8 21">RJX1125</strain>
        <strain evidence="9 18">RJX1128</strain>
    </source>
</reference>
<dbReference type="PANTHER" id="PTHR37300:SF1">
    <property type="entry name" value="UPF0291 PROTEIN YNZC"/>
    <property type="match status" value="1"/>
</dbReference>
<dbReference type="EMBL" id="QSIR01000003">
    <property type="protein sequence ID" value="RHD08388.1"/>
    <property type="molecule type" value="Genomic_DNA"/>
</dbReference>
<dbReference type="EMBL" id="NIHW01000001">
    <property type="protein sequence ID" value="PLT89503.1"/>
    <property type="molecule type" value="Genomic_DNA"/>
</dbReference>
<reference evidence="3" key="3">
    <citation type="journal article" date="2020" name="Cell Host Microbe">
        <title>Functional and Genomic Variation between Human-Derived Isolates of Lachnospiraceae Reveals Inter- and Intra-Species Diversity.</title>
        <authorList>
            <person name="Sorbara M.T."/>
            <person name="Littmann E.R."/>
            <person name="Fontana E."/>
            <person name="Moody T.U."/>
            <person name="Kohout C.E."/>
            <person name="Gjonbalaj M."/>
            <person name="Eaton V."/>
            <person name="Seok R."/>
            <person name="Leiner I.M."/>
            <person name="Pamer E.G."/>
        </authorList>
    </citation>
    <scope>NUCLEOTIDE SEQUENCE</scope>
    <source>
        <strain evidence="5">MSK.11.9</strain>
        <strain evidence="4">MSK.15.32</strain>
        <strain evidence="3">MSK.22.53</strain>
    </source>
</reference>
<reference evidence="3" key="4">
    <citation type="submission" date="2020-02" db="EMBL/GenBank/DDBJ databases">
        <authorList>
            <person name="Littmann E."/>
            <person name="Sorbara M."/>
        </authorList>
    </citation>
    <scope>NUCLEOTIDE SEQUENCE</scope>
    <source>
        <strain evidence="5">MSK.11.9</strain>
        <strain evidence="4">MSK.15.32</strain>
        <strain evidence="3">MSK.22.53</strain>
    </source>
</reference>
<evidence type="ECO:0000313" key="14">
    <source>
        <dbReference type="EMBL" id="RHG21901.1"/>
    </source>
</evidence>
<dbReference type="Proteomes" id="UP001296643">
    <property type="component" value="Unassembled WGS sequence"/>
</dbReference>
<evidence type="ECO:0000313" key="21">
    <source>
        <dbReference type="Proteomes" id="UP000235093"/>
    </source>
</evidence>
<evidence type="ECO:0000313" key="28">
    <source>
        <dbReference type="Proteomes" id="UP000285697"/>
    </source>
</evidence>
<evidence type="ECO:0000313" key="22">
    <source>
        <dbReference type="Proteomes" id="UP000260808"/>
    </source>
</evidence>
<dbReference type="Proteomes" id="UP000283981">
    <property type="component" value="Unassembled WGS sequence"/>
</dbReference>
<evidence type="ECO:0000313" key="25">
    <source>
        <dbReference type="Proteomes" id="UP000283992"/>
    </source>
</evidence>
<evidence type="ECO:0000313" key="4">
    <source>
        <dbReference type="EMBL" id="NSI56875.1"/>
    </source>
</evidence>
<evidence type="ECO:0000313" key="23">
    <source>
        <dbReference type="Proteomes" id="UP000283834"/>
    </source>
</evidence>
<proteinExistence type="inferred from homology"/>
<dbReference type="EMBL" id="NIHM01000003">
    <property type="protein sequence ID" value="PLT57264.1"/>
    <property type="molecule type" value="Genomic_DNA"/>
</dbReference>
<evidence type="ECO:0000313" key="27">
    <source>
        <dbReference type="Proteomes" id="UP000285610"/>
    </source>
</evidence>
<dbReference type="EMBL" id="QRQE01000009">
    <property type="protein sequence ID" value="RHM79079.1"/>
    <property type="molecule type" value="Genomic_DNA"/>
</dbReference>
<name>A0A2N5NVR9_MEDGN</name>
<dbReference type="Proteomes" id="UP000283992">
    <property type="component" value="Unassembled WGS sequence"/>
</dbReference>
<dbReference type="PANTHER" id="PTHR37300">
    <property type="entry name" value="UPF0291 PROTEIN CBO2609/CLC_2481"/>
    <property type="match status" value="1"/>
</dbReference>
<dbReference type="EMBL" id="QRLN01000001">
    <property type="protein sequence ID" value="RHJ16263.1"/>
    <property type="molecule type" value="Genomic_DNA"/>
</dbReference>
<dbReference type="Proteomes" id="UP000286137">
    <property type="component" value="Unassembled WGS sequence"/>
</dbReference>
<keyword evidence="1 2" id="KW-0963">Cytoplasm</keyword>
<dbReference type="Proteomes" id="UP000234849">
    <property type="component" value="Unassembled WGS sequence"/>
</dbReference>
<dbReference type="EMBL" id="QRWQ01000007">
    <property type="protein sequence ID" value="RGT38796.1"/>
    <property type="molecule type" value="Genomic_DNA"/>
</dbReference>
<evidence type="ECO:0000313" key="20">
    <source>
        <dbReference type="Proteomes" id="UP000234891"/>
    </source>
</evidence>
<dbReference type="EMBL" id="QRTJ01000003">
    <property type="protein sequence ID" value="RGQ70656.1"/>
    <property type="molecule type" value="Genomic_DNA"/>
</dbReference>
<dbReference type="Proteomes" id="UP000285697">
    <property type="component" value="Unassembled WGS sequence"/>
</dbReference>
<evidence type="ECO:0000313" key="29">
    <source>
        <dbReference type="Proteomes" id="UP000286137"/>
    </source>
</evidence>
<evidence type="ECO:0000313" key="7">
    <source>
        <dbReference type="EMBL" id="PLT74512.1"/>
    </source>
</evidence>
<dbReference type="Proteomes" id="UP000283834">
    <property type="component" value="Unassembled WGS sequence"/>
</dbReference>
<evidence type="ECO:0000313" key="3">
    <source>
        <dbReference type="EMBL" id="NSI18047.1"/>
    </source>
</evidence>
<protein>
    <recommendedName>
        <fullName evidence="2">UPF0291 protein CDL18_03480</fullName>
    </recommendedName>
</protein>
<dbReference type="GO" id="GO:0005737">
    <property type="term" value="C:cytoplasm"/>
    <property type="evidence" value="ECO:0007669"/>
    <property type="project" value="UniProtKB-SubCell"/>
</dbReference>
<evidence type="ECO:0000313" key="24">
    <source>
        <dbReference type="Proteomes" id="UP000283981"/>
    </source>
</evidence>
<evidence type="ECO:0000256" key="1">
    <source>
        <dbReference type="ARBA" id="ARBA00022490"/>
    </source>
</evidence>
<dbReference type="EMBL" id="QRIA01000002">
    <property type="protein sequence ID" value="RHG21901.1"/>
    <property type="molecule type" value="Genomic_DNA"/>
</dbReference>
<evidence type="ECO:0000313" key="11">
    <source>
        <dbReference type="EMBL" id="RGQ70656.1"/>
    </source>
</evidence>
<evidence type="ECO:0000313" key="26">
    <source>
        <dbReference type="Proteomes" id="UP000284472"/>
    </source>
</evidence>
<evidence type="ECO:0000313" key="12">
    <source>
        <dbReference type="EMBL" id="RGT38796.1"/>
    </source>
</evidence>
<reference evidence="22 23" key="2">
    <citation type="submission" date="2018-08" db="EMBL/GenBank/DDBJ databases">
        <title>A genome reference for cultivated species of the human gut microbiota.</title>
        <authorList>
            <person name="Zou Y."/>
            <person name="Xue W."/>
            <person name="Luo G."/>
        </authorList>
    </citation>
    <scope>NUCLEOTIDE SEQUENCE [LARGE SCALE GENOMIC DNA]</scope>
    <source>
        <strain evidence="12 23">AF19-16AC</strain>
        <strain evidence="11 29">AF27-4BH</strain>
        <strain evidence="17 27">AF33-12</strain>
        <strain evidence="16 25">AM12-54</strain>
        <strain evidence="15 24">AM21-18</strain>
        <strain evidence="14 28">AM22-7AC</strain>
        <strain evidence="13 26">AM32-6</strain>
        <strain evidence="10 22">TF01-20-2</strain>
    </source>
</reference>